<reference evidence="2" key="2">
    <citation type="submission" date="2021-04" db="EMBL/GenBank/DDBJ databases">
        <authorList>
            <person name="Gilroy R."/>
        </authorList>
    </citation>
    <scope>NUCLEOTIDE SEQUENCE</scope>
    <source>
        <strain evidence="2">CHK180-15479</strain>
    </source>
</reference>
<evidence type="ECO:0000256" key="1">
    <source>
        <dbReference type="SAM" id="Coils"/>
    </source>
</evidence>
<sequence length="524" mass="60893">MDFITQVTHQLQKMTEKEKDSWILSQAKLTAEGGQEDFLLSLTGSKKVMGMPSEQEIAGFCQKVASGEIYLEYMARYCEFDSEGHYMDDWEVWYEDPFGAGEFLNRVFIGCHELLLLDDCQMAADILERVLNLKFSVEEGEESEDGPEEEFLSMEDADGEDLFSKKLADVAGDWLRAQARLLKGQPVKKTAGRLLEILEHPVCRKVKPRILLEEDVTQQIFRDMRDMLERGMDELKAQLKELNKKQDGHLGRRDYTNLKKTYQIQKTLDRKQEILSDINIKCLQRDSGTKGEGAQAAASASKLEISWKKIRELAKWLSYERYIDDQPEQEEIRDICEELLQSDQLTDESWKIRREVLNDIISNAYYYEYGCDDCMEKLSEKLCANKSERLELADMMERSGHYREKAARLYHQCGRDDKYVSYLEENLGKRSKEYAALITYYQENGIREEACRVARLGLEKCREDLTDCFICLLLNAKETDDQEQFQKLYASAKRRKHADILRINAAINPQNSPNHLQNTKSHLK</sequence>
<gene>
    <name evidence="2" type="ORF">H9704_02875</name>
</gene>
<accession>A0A9D2MZD6</accession>
<evidence type="ECO:0000313" key="2">
    <source>
        <dbReference type="EMBL" id="HJC05087.1"/>
    </source>
</evidence>
<reference evidence="2" key="1">
    <citation type="journal article" date="2021" name="PeerJ">
        <title>Extensive microbial diversity within the chicken gut microbiome revealed by metagenomics and culture.</title>
        <authorList>
            <person name="Gilroy R."/>
            <person name="Ravi A."/>
            <person name="Getino M."/>
            <person name="Pursley I."/>
            <person name="Horton D.L."/>
            <person name="Alikhan N.F."/>
            <person name="Baker D."/>
            <person name="Gharbi K."/>
            <person name="Hall N."/>
            <person name="Watson M."/>
            <person name="Adriaenssens E.M."/>
            <person name="Foster-Nyarko E."/>
            <person name="Jarju S."/>
            <person name="Secka A."/>
            <person name="Antonio M."/>
            <person name="Oren A."/>
            <person name="Chaudhuri R.R."/>
            <person name="La Ragione R."/>
            <person name="Hildebrand F."/>
            <person name="Pallen M.J."/>
        </authorList>
    </citation>
    <scope>NUCLEOTIDE SEQUENCE</scope>
    <source>
        <strain evidence="2">CHK180-15479</strain>
    </source>
</reference>
<protein>
    <submittedName>
        <fullName evidence="2">Uncharacterized protein</fullName>
    </submittedName>
</protein>
<proteinExistence type="predicted"/>
<name>A0A9D2MZD6_9FIRM</name>
<dbReference type="AlphaFoldDB" id="A0A9D2MZD6"/>
<evidence type="ECO:0000313" key="3">
    <source>
        <dbReference type="Proteomes" id="UP000823910"/>
    </source>
</evidence>
<comment type="caution">
    <text evidence="2">The sequence shown here is derived from an EMBL/GenBank/DDBJ whole genome shotgun (WGS) entry which is preliminary data.</text>
</comment>
<keyword evidence="1" id="KW-0175">Coiled coil</keyword>
<dbReference type="EMBL" id="DWWT01000009">
    <property type="protein sequence ID" value="HJC05087.1"/>
    <property type="molecule type" value="Genomic_DNA"/>
</dbReference>
<dbReference type="Proteomes" id="UP000823910">
    <property type="component" value="Unassembled WGS sequence"/>
</dbReference>
<feature type="coiled-coil region" evidence="1">
    <location>
        <begin position="225"/>
        <end position="252"/>
    </location>
</feature>
<organism evidence="2 3">
    <name type="scientific">Candidatus Enterocloster excrementipullorum</name>
    <dbReference type="NCBI Taxonomy" id="2838559"/>
    <lineage>
        <taxon>Bacteria</taxon>
        <taxon>Bacillati</taxon>
        <taxon>Bacillota</taxon>
        <taxon>Clostridia</taxon>
        <taxon>Lachnospirales</taxon>
        <taxon>Lachnospiraceae</taxon>
        <taxon>Enterocloster</taxon>
    </lineage>
</organism>